<organism evidence="2">
    <name type="scientific">Timema genevievae</name>
    <name type="common">Walking stick</name>
    <dbReference type="NCBI Taxonomy" id="629358"/>
    <lineage>
        <taxon>Eukaryota</taxon>
        <taxon>Metazoa</taxon>
        <taxon>Ecdysozoa</taxon>
        <taxon>Arthropoda</taxon>
        <taxon>Hexapoda</taxon>
        <taxon>Insecta</taxon>
        <taxon>Pterygota</taxon>
        <taxon>Neoptera</taxon>
        <taxon>Polyneoptera</taxon>
        <taxon>Phasmatodea</taxon>
        <taxon>Timematodea</taxon>
        <taxon>Timematoidea</taxon>
        <taxon>Timematidae</taxon>
        <taxon>Timema</taxon>
    </lineage>
</organism>
<feature type="compositionally biased region" description="Basic and acidic residues" evidence="1">
    <location>
        <begin position="52"/>
        <end position="78"/>
    </location>
</feature>
<gene>
    <name evidence="2" type="ORF">TGEB3V08_LOCUS1927</name>
</gene>
<reference evidence="2" key="1">
    <citation type="submission" date="2020-11" db="EMBL/GenBank/DDBJ databases">
        <authorList>
            <person name="Tran Van P."/>
        </authorList>
    </citation>
    <scope>NUCLEOTIDE SEQUENCE</scope>
</reference>
<feature type="region of interest" description="Disordered" evidence="1">
    <location>
        <begin position="52"/>
        <end position="85"/>
    </location>
</feature>
<feature type="compositionally biased region" description="Basic and acidic residues" evidence="1">
    <location>
        <begin position="1"/>
        <end position="19"/>
    </location>
</feature>
<evidence type="ECO:0000256" key="1">
    <source>
        <dbReference type="SAM" id="MobiDB-lite"/>
    </source>
</evidence>
<accession>A0A7R9JS50</accession>
<protein>
    <submittedName>
        <fullName evidence="2">Uncharacterized protein</fullName>
    </submittedName>
</protein>
<evidence type="ECO:0000313" key="2">
    <source>
        <dbReference type="EMBL" id="CAD7587763.1"/>
    </source>
</evidence>
<proteinExistence type="predicted"/>
<feature type="region of interest" description="Disordered" evidence="1">
    <location>
        <begin position="1"/>
        <end position="33"/>
    </location>
</feature>
<sequence>MTGRSRFESRLGVLREKPPPVHPTKIRTSISPSSAVKLNTTSALANYAIEAGKRNLRGEDSKEDGRGKDSKEDVREEDSKEDNDCVISCRGGKGRRLCPRIWNYNSRAVNDELLHDGVSF</sequence>
<name>A0A7R9JS50_TIMGE</name>
<dbReference type="EMBL" id="OE839582">
    <property type="protein sequence ID" value="CAD7587763.1"/>
    <property type="molecule type" value="Genomic_DNA"/>
</dbReference>
<dbReference type="AlphaFoldDB" id="A0A7R9JS50"/>